<dbReference type="PANTHER" id="PTHR43656">
    <property type="entry name" value="BINDING OXIDOREDUCTASE, PUTATIVE (AFU_ORTHOLOGUE AFUA_2G08260)-RELATED"/>
    <property type="match status" value="1"/>
</dbReference>
<dbReference type="InterPro" id="IPR007329">
    <property type="entry name" value="FMN-bd"/>
</dbReference>
<dbReference type="GO" id="GO:0010181">
    <property type="term" value="F:FMN binding"/>
    <property type="evidence" value="ECO:0007669"/>
    <property type="project" value="InterPro"/>
</dbReference>
<dbReference type="Gene3D" id="3.20.20.70">
    <property type="entry name" value="Aldolase class I"/>
    <property type="match status" value="1"/>
</dbReference>
<dbReference type="Gene3D" id="3.50.50.60">
    <property type="entry name" value="FAD/NAD(P)-binding domain"/>
    <property type="match status" value="1"/>
</dbReference>
<dbReference type="CDD" id="cd04735">
    <property type="entry name" value="OYE_like_4_FMN"/>
    <property type="match status" value="1"/>
</dbReference>
<evidence type="ECO:0000256" key="2">
    <source>
        <dbReference type="ARBA" id="ARBA00001974"/>
    </source>
</evidence>
<dbReference type="Gene3D" id="3.90.1010.20">
    <property type="match status" value="1"/>
</dbReference>
<dbReference type="Gene3D" id="3.90.700.10">
    <property type="entry name" value="Succinate dehydrogenase/fumarate reductase flavoprotein, catalytic domain"/>
    <property type="match status" value="1"/>
</dbReference>
<dbReference type="GO" id="GO:0016020">
    <property type="term" value="C:membrane"/>
    <property type="evidence" value="ECO:0007669"/>
    <property type="project" value="InterPro"/>
</dbReference>
<dbReference type="GO" id="GO:0016491">
    <property type="term" value="F:oxidoreductase activity"/>
    <property type="evidence" value="ECO:0007669"/>
    <property type="project" value="UniProtKB-KW"/>
</dbReference>
<comment type="cofactor">
    <cofactor evidence="1">
        <name>FMN</name>
        <dbReference type="ChEBI" id="CHEBI:58210"/>
    </cofactor>
</comment>
<comment type="caution">
    <text evidence="6">The sequence shown here is derived from an EMBL/GenBank/DDBJ whole genome shotgun (WGS) entry which is preliminary data.</text>
</comment>
<organism evidence="6 7">
    <name type="scientific">Lonepinella koalarum</name>
    <dbReference type="NCBI Taxonomy" id="53417"/>
    <lineage>
        <taxon>Bacteria</taxon>
        <taxon>Pseudomonadati</taxon>
        <taxon>Pseudomonadota</taxon>
        <taxon>Gammaproteobacteria</taxon>
        <taxon>Pasteurellales</taxon>
        <taxon>Pasteurellaceae</taxon>
        <taxon>Lonepinella</taxon>
    </lineage>
</organism>
<dbReference type="InterPro" id="IPR027477">
    <property type="entry name" value="Succ_DH/fumarate_Rdtase_cat_sf"/>
</dbReference>
<dbReference type="SUPFAM" id="SSF51395">
    <property type="entry name" value="FMN-linked oxidoreductases"/>
    <property type="match status" value="1"/>
</dbReference>
<dbReference type="SUPFAM" id="SSF56425">
    <property type="entry name" value="Succinate dehydrogenase/fumarate reductase flavoprotein, catalytic domain"/>
    <property type="match status" value="1"/>
</dbReference>
<dbReference type="InterPro" id="IPR051799">
    <property type="entry name" value="NADH_flavin_oxidoreductase"/>
</dbReference>
<evidence type="ECO:0000313" key="7">
    <source>
        <dbReference type="Proteomes" id="UP000295496"/>
    </source>
</evidence>
<gene>
    <name evidence="6" type="ORF">EV692_0444</name>
</gene>
<evidence type="ECO:0000256" key="1">
    <source>
        <dbReference type="ARBA" id="ARBA00001917"/>
    </source>
</evidence>
<dbReference type="RefSeq" id="WP_132300090.1">
    <property type="nucleotide sequence ID" value="NZ_CP170642.1"/>
</dbReference>
<dbReference type="Pfam" id="PF04205">
    <property type="entry name" value="FMN_bind"/>
    <property type="match status" value="1"/>
</dbReference>
<dbReference type="InterPro" id="IPR013785">
    <property type="entry name" value="Aldolase_TIM"/>
</dbReference>
<dbReference type="SUPFAM" id="SSF51905">
    <property type="entry name" value="FAD/NAD(P)-binding domain"/>
    <property type="match status" value="1"/>
</dbReference>
<dbReference type="InterPro" id="IPR001155">
    <property type="entry name" value="OxRdtase_FMN_N"/>
</dbReference>
<dbReference type="Pfam" id="PF00890">
    <property type="entry name" value="FAD_binding_2"/>
    <property type="match status" value="1"/>
</dbReference>
<dbReference type="Pfam" id="PF00724">
    <property type="entry name" value="Oxidored_FMN"/>
    <property type="match status" value="1"/>
</dbReference>
<keyword evidence="4" id="KW-0560">Oxidoreductase</keyword>
<evidence type="ECO:0000259" key="5">
    <source>
        <dbReference type="SMART" id="SM00900"/>
    </source>
</evidence>
<protein>
    <submittedName>
        <fullName evidence="6">Fumarate reductase flavoprotein subunit</fullName>
    </submittedName>
</protein>
<keyword evidence="3" id="KW-0285">Flavoprotein</keyword>
<dbReference type="PANTHER" id="PTHR43656:SF2">
    <property type="entry name" value="BINDING OXIDOREDUCTASE, PUTATIVE (AFU_ORTHOLOGUE AFUA_2G08260)-RELATED"/>
    <property type="match status" value="1"/>
</dbReference>
<dbReference type="AlphaFoldDB" id="A0A4R1L0P5"/>
<dbReference type="Proteomes" id="UP000295496">
    <property type="component" value="Unassembled WGS sequence"/>
</dbReference>
<evidence type="ECO:0000256" key="4">
    <source>
        <dbReference type="ARBA" id="ARBA00023002"/>
    </source>
</evidence>
<dbReference type="EMBL" id="SMGJ01000001">
    <property type="protein sequence ID" value="TCK71374.1"/>
    <property type="molecule type" value="Genomic_DNA"/>
</dbReference>
<evidence type="ECO:0000313" key="6">
    <source>
        <dbReference type="EMBL" id="TCK71374.1"/>
    </source>
</evidence>
<feature type="domain" description="FMN-binding" evidence="5">
    <location>
        <begin position="394"/>
        <end position="469"/>
    </location>
</feature>
<evidence type="ECO:0000256" key="3">
    <source>
        <dbReference type="ARBA" id="ARBA00022630"/>
    </source>
</evidence>
<dbReference type="SMART" id="SM00900">
    <property type="entry name" value="FMN_bind"/>
    <property type="match status" value="1"/>
</dbReference>
<dbReference type="InterPro" id="IPR003953">
    <property type="entry name" value="FAD-dep_OxRdtase_2_FAD-bd"/>
</dbReference>
<dbReference type="InterPro" id="IPR036188">
    <property type="entry name" value="FAD/NAD-bd_sf"/>
</dbReference>
<name>A0A4R1L0P5_9PAST</name>
<accession>A0A4R1L0P5</accession>
<proteinExistence type="predicted"/>
<keyword evidence="7" id="KW-1185">Reference proteome</keyword>
<comment type="cofactor">
    <cofactor evidence="2">
        <name>FAD</name>
        <dbReference type="ChEBI" id="CHEBI:57692"/>
    </cofactor>
</comment>
<sequence>MTTAFEQLTLASGVTLKNRVFMAPMTTQSADENGFVNDELVTYYRERAKDVGAIVVECGYVQRNGMAFPGGVGLSTDDHIAGLAKIAEAIKQQGSVPIMQIYHGGRMVRPELLPDGSVAIAPSAIAACRHGCVEPKALTVDEIDQLIVDFGLATERAIKAGFAGVEIHGANTYLIQQFFSPHSNRRDDQWGGDIEKRARFPLAIVDVVKSTVKKCLGDKPFVVGYRFSPEELEKPGINYDDTLFLLEKLAHKGLDYLHFSTGQAVQTSIIDLHDKQPLIDKLIQNRSETLAKIPVMGVGSIKQAKDLDNAFAHGFDLVSIGKAIIVEPRWLQKIKNGEEVLNFMHIEDCKARHVPETVWDIIGPSMEKEEKSYLNKQAPRKEFVPGTYVERFADFHGMVHVEVTLDRVSIQKIDVTGKSLAPGVTIDAFTEMARRIKEKDGTDDVDVVSGATESCQSVLEAVDRIIAKATGTKMSKNKLPELPWLPDELSVDESQIEENIETDVVIVGCGVAGTCAVRAAAEEGAKVVVIEKADSPQCRSGEYAIINGKVQARWGRDNFNVDEMVDRFMRECSYRIKRPIVSRWAKNCADVFDWFISAKPDMWICETQRSPVPDEHADFFLEPMEHPLPPHYNYKNEDYPTYPTSVHFVPSQAPMINANFQKALDTGNVDARFGHFVEKLLKDGDKVTGVIARNAATGKYVRIIAKRGVVLATGDYGSNKKMVDHYCPEISESGVKNIWLNRDVEGNLTNTGDGHKLGAQIGARIQQHHAPMTHNMGGPFGMAGGLGNNPFLFLNKHGKRFMNEEVPGQQLENQIEMQPDNICYQLFDNQWREQLAYMPAAHGTVSYYDNDEVKNHPKCSLSHIGDKEFQHEVDEGNVLVADTLPELLAQLDIDQETALKSIERYNQLAQAGYDEDFAKSPSRLFAINQGPFYAVRFVTTTMLTCLGGLESDEDSHTYDVDRNVIKGLYVAGNVQGNRVAVEYPICMKGVSHSMAMFYGYVAGKNCANQI</sequence>
<reference evidence="6 7" key="1">
    <citation type="submission" date="2019-03" db="EMBL/GenBank/DDBJ databases">
        <title>Genomic Encyclopedia of Type Strains, Phase IV (KMG-IV): sequencing the most valuable type-strain genomes for metagenomic binning, comparative biology and taxonomic classification.</title>
        <authorList>
            <person name="Goeker M."/>
        </authorList>
    </citation>
    <scope>NUCLEOTIDE SEQUENCE [LARGE SCALE GENOMIC DNA]</scope>
    <source>
        <strain evidence="6 7">DSM 10053</strain>
    </source>
</reference>